<organism evidence="1 2">
    <name type="scientific">Dactylosporangium maewongense</name>
    <dbReference type="NCBI Taxonomy" id="634393"/>
    <lineage>
        <taxon>Bacteria</taxon>
        <taxon>Bacillati</taxon>
        <taxon>Actinomycetota</taxon>
        <taxon>Actinomycetes</taxon>
        <taxon>Micromonosporales</taxon>
        <taxon>Micromonosporaceae</taxon>
        <taxon>Dactylosporangium</taxon>
    </lineage>
</organism>
<protein>
    <submittedName>
        <fullName evidence="1">Heparinase II/III family protein</fullName>
    </submittedName>
</protein>
<dbReference type="Gene3D" id="2.70.98.70">
    <property type="match status" value="1"/>
</dbReference>
<keyword evidence="2" id="KW-1185">Reference proteome</keyword>
<evidence type="ECO:0000313" key="1">
    <source>
        <dbReference type="EMBL" id="GAA1571259.1"/>
    </source>
</evidence>
<reference evidence="2" key="1">
    <citation type="journal article" date="2019" name="Int. J. Syst. Evol. Microbiol.">
        <title>The Global Catalogue of Microorganisms (GCM) 10K type strain sequencing project: providing services to taxonomists for standard genome sequencing and annotation.</title>
        <authorList>
            <consortium name="The Broad Institute Genomics Platform"/>
            <consortium name="The Broad Institute Genome Sequencing Center for Infectious Disease"/>
            <person name="Wu L."/>
            <person name="Ma J."/>
        </authorList>
    </citation>
    <scope>NUCLEOTIDE SEQUENCE [LARGE SCALE GENOMIC DNA]</scope>
    <source>
        <strain evidence="2">JCM 15933</strain>
    </source>
</reference>
<gene>
    <name evidence="1" type="ORF">GCM10009827_111400</name>
</gene>
<dbReference type="EMBL" id="BAAAQD010000046">
    <property type="protein sequence ID" value="GAA1571259.1"/>
    <property type="molecule type" value="Genomic_DNA"/>
</dbReference>
<name>A0ABP4P399_9ACTN</name>
<proteinExistence type="predicted"/>
<dbReference type="RefSeq" id="WP_344514357.1">
    <property type="nucleotide sequence ID" value="NZ_BAAAQD010000046.1"/>
</dbReference>
<dbReference type="InterPro" id="IPR008929">
    <property type="entry name" value="Chondroitin_lyas"/>
</dbReference>
<comment type="caution">
    <text evidence="1">The sequence shown here is derived from an EMBL/GenBank/DDBJ whole genome shotgun (WGS) entry which is preliminary data.</text>
</comment>
<dbReference type="SUPFAM" id="SSF48230">
    <property type="entry name" value="Chondroitin AC/alginate lyase"/>
    <property type="match status" value="1"/>
</dbReference>
<sequence length="591" mass="64456">MSLRERWDGLPAGVRARAVSDARDRIPVPSADVREAWAGLPAPTVDHDAPWPQPLLSQYGRYWREGNRTGYEGPAAELRDRAATAVLAAAVTGDLRDLDAAADGLQLLCEQSTWCWAAHETFAAERGHVVPDPDRPYLDLGAAETAGLLAWADLVLAPALDRRVPGLRERIRWEVRRRVLRPFREVRDWHWLGLDGHQHNWNPWIHGHVLAATLFLDPDPAVVDLVVDGLDRYLAAQPADGGCDEGYGYWWNGPARLAEALQLLDWSTGGLLAPWTIPPLAEMSRYPRHTDLDGGWAVNVGDGPARPDPAQPWHVLHRWGAACGAADVVAYAVSRKGRPGGAGLGRALVELHDPAWRAAVPAPAPLPERSWLPDVQLLVCRAPGIALAVKGGHNDENHNHNDAGSYVVAVGGVPAVIDLGQPTYTATSFTERRYEQWVTRSEWHNLPVIGGAGQEPGRAFRATDVRADGDALHLDLSRAYPPEAGCRSWQRTARLDRARGAVVVSDDWDPAVPAVLHHVLSGEPVTHRAGELVIRFRSPVRLSWDPALGAGHLERHPVDDPLLRGVWGGAVHRLVIAATATFELTVTSGDP</sequence>
<evidence type="ECO:0000313" key="2">
    <source>
        <dbReference type="Proteomes" id="UP001501470"/>
    </source>
</evidence>
<dbReference type="Gene3D" id="1.50.10.100">
    <property type="entry name" value="Chondroitin AC/alginate lyase"/>
    <property type="match status" value="1"/>
</dbReference>
<accession>A0ABP4P399</accession>
<dbReference type="Proteomes" id="UP001501470">
    <property type="component" value="Unassembled WGS sequence"/>
</dbReference>